<keyword evidence="3" id="KW-1185">Reference proteome</keyword>
<accession>A0A5B1LMW0</accession>
<organism evidence="2 3">
    <name type="scientific">Nocardioides humilatus</name>
    <dbReference type="NCBI Taxonomy" id="2607660"/>
    <lineage>
        <taxon>Bacteria</taxon>
        <taxon>Bacillati</taxon>
        <taxon>Actinomycetota</taxon>
        <taxon>Actinomycetes</taxon>
        <taxon>Propionibacteriales</taxon>
        <taxon>Nocardioidaceae</taxon>
        <taxon>Nocardioides</taxon>
    </lineage>
</organism>
<protein>
    <recommendedName>
        <fullName evidence="4">Hyalin</fullName>
    </recommendedName>
</protein>
<proteinExistence type="predicted"/>
<reference evidence="2 3" key="2">
    <citation type="submission" date="2019-09" db="EMBL/GenBank/DDBJ databases">
        <authorList>
            <person name="Jin C."/>
        </authorList>
    </citation>
    <scope>NUCLEOTIDE SEQUENCE [LARGE SCALE GENOMIC DNA]</scope>
    <source>
        <strain evidence="2 3">BN130099</strain>
    </source>
</reference>
<evidence type="ECO:0000313" key="3">
    <source>
        <dbReference type="Proteomes" id="UP000325003"/>
    </source>
</evidence>
<feature type="chain" id="PRO_5022959106" description="Hyalin" evidence="1">
    <location>
        <begin position="31"/>
        <end position="464"/>
    </location>
</feature>
<feature type="signal peptide" evidence="1">
    <location>
        <begin position="1"/>
        <end position="30"/>
    </location>
</feature>
<evidence type="ECO:0000313" key="2">
    <source>
        <dbReference type="EMBL" id="KAA1421981.1"/>
    </source>
</evidence>
<evidence type="ECO:0000256" key="1">
    <source>
        <dbReference type="SAM" id="SignalP"/>
    </source>
</evidence>
<name>A0A5B1LMW0_9ACTN</name>
<dbReference type="AlphaFoldDB" id="A0A5B1LMW0"/>
<dbReference type="Proteomes" id="UP000325003">
    <property type="component" value="Unassembled WGS sequence"/>
</dbReference>
<dbReference type="SUPFAM" id="SSF69304">
    <property type="entry name" value="Tricorn protease N-terminal domain"/>
    <property type="match status" value="1"/>
</dbReference>
<dbReference type="EMBL" id="VUJV01000001">
    <property type="protein sequence ID" value="KAA1421981.1"/>
    <property type="molecule type" value="Genomic_DNA"/>
</dbReference>
<evidence type="ECO:0008006" key="4">
    <source>
        <dbReference type="Google" id="ProtNLM"/>
    </source>
</evidence>
<reference evidence="2 3" key="1">
    <citation type="submission" date="2019-09" db="EMBL/GenBank/DDBJ databases">
        <title>Nocardioides panacisoli sp. nov., isolated from the soil of a ginseng field.</title>
        <authorList>
            <person name="Cho C."/>
        </authorList>
    </citation>
    <scope>NUCLEOTIDE SEQUENCE [LARGE SCALE GENOMIC DNA]</scope>
    <source>
        <strain evidence="2 3">BN130099</strain>
    </source>
</reference>
<sequence>MMARRQRNVSLVLGAVAAIGLAILAPVAVAAPGDVHTSQSRDIAAGPASSDPERLTVVGSTLFFTADHPTYGRELWKTTAGGVTSLVRNIAAGAAASDPLELTAVGSTLFFTAMDSAGDRELWKSDGTGAGTVRVRNIRTVAPPNGSSAPGELTEVNGTLFFAASDNAGDRELWKSNGVGSGTVRVRNIYPTGSANVRELTSFAGALFFVATQQDGSRIWRSDGLAAGTVRVSSVSMIPQALTVVGSKLFFTGETGTYNREPWVSDGSSAGTKMLRNLDPEPGVPSNPSQLTDVGGTLFFSADVGGDRELYKSDGTAAGTRIVRNVNLTQDTLPLGLTAYNGKLYFSGRNNFDAELYVSDGTFAGTKLVKDIYNQGASSPTGLTVAGGFLFFRALTFFDPTFPGTVYDQLIRSDGTTAGTIPVGAMGVADDEVPAGFVDFQGTLYYRDSSAGFGVELWQATIEN</sequence>
<gene>
    <name evidence="2" type="ORF">F0U44_06900</name>
</gene>
<comment type="caution">
    <text evidence="2">The sequence shown here is derived from an EMBL/GenBank/DDBJ whole genome shotgun (WGS) entry which is preliminary data.</text>
</comment>
<keyword evidence="1" id="KW-0732">Signal</keyword>